<dbReference type="AlphaFoldDB" id="A0A3N4KDU2"/>
<dbReference type="EMBL" id="ML119160">
    <property type="protein sequence ID" value="RPB08683.1"/>
    <property type="molecule type" value="Genomic_DNA"/>
</dbReference>
<keyword evidence="3" id="KW-1185">Reference proteome</keyword>
<evidence type="ECO:0000313" key="2">
    <source>
        <dbReference type="EMBL" id="RPB08683.1"/>
    </source>
</evidence>
<proteinExistence type="predicted"/>
<dbReference type="Proteomes" id="UP000277580">
    <property type="component" value="Unassembled WGS sequence"/>
</dbReference>
<feature type="chain" id="PRO_5018206205" evidence="1">
    <location>
        <begin position="25"/>
        <end position="943"/>
    </location>
</feature>
<feature type="signal peptide" evidence="1">
    <location>
        <begin position="1"/>
        <end position="24"/>
    </location>
</feature>
<organism evidence="2 3">
    <name type="scientific">Morchella conica CCBAS932</name>
    <dbReference type="NCBI Taxonomy" id="1392247"/>
    <lineage>
        <taxon>Eukaryota</taxon>
        <taxon>Fungi</taxon>
        <taxon>Dikarya</taxon>
        <taxon>Ascomycota</taxon>
        <taxon>Pezizomycotina</taxon>
        <taxon>Pezizomycetes</taxon>
        <taxon>Pezizales</taxon>
        <taxon>Morchellaceae</taxon>
        <taxon>Morchella</taxon>
    </lineage>
</organism>
<evidence type="ECO:0000256" key="1">
    <source>
        <dbReference type="SAM" id="SignalP"/>
    </source>
</evidence>
<protein>
    <submittedName>
        <fullName evidence="2">Uncharacterized protein</fullName>
    </submittedName>
</protein>
<gene>
    <name evidence="2" type="ORF">P167DRAFT_595514</name>
</gene>
<dbReference type="InParanoid" id="A0A3N4KDU2"/>
<dbReference type="OrthoDB" id="5301632at2759"/>
<reference evidence="2 3" key="1">
    <citation type="journal article" date="2018" name="Nat. Ecol. Evol.">
        <title>Pezizomycetes genomes reveal the molecular basis of ectomycorrhizal truffle lifestyle.</title>
        <authorList>
            <person name="Murat C."/>
            <person name="Payen T."/>
            <person name="Noel B."/>
            <person name="Kuo A."/>
            <person name="Morin E."/>
            <person name="Chen J."/>
            <person name="Kohler A."/>
            <person name="Krizsan K."/>
            <person name="Balestrini R."/>
            <person name="Da Silva C."/>
            <person name="Montanini B."/>
            <person name="Hainaut M."/>
            <person name="Levati E."/>
            <person name="Barry K.W."/>
            <person name="Belfiori B."/>
            <person name="Cichocki N."/>
            <person name="Clum A."/>
            <person name="Dockter R.B."/>
            <person name="Fauchery L."/>
            <person name="Guy J."/>
            <person name="Iotti M."/>
            <person name="Le Tacon F."/>
            <person name="Lindquist E.A."/>
            <person name="Lipzen A."/>
            <person name="Malagnac F."/>
            <person name="Mello A."/>
            <person name="Molinier V."/>
            <person name="Miyauchi S."/>
            <person name="Poulain J."/>
            <person name="Riccioni C."/>
            <person name="Rubini A."/>
            <person name="Sitrit Y."/>
            <person name="Splivallo R."/>
            <person name="Traeger S."/>
            <person name="Wang M."/>
            <person name="Zifcakova L."/>
            <person name="Wipf D."/>
            <person name="Zambonelli A."/>
            <person name="Paolocci F."/>
            <person name="Nowrousian M."/>
            <person name="Ottonello S."/>
            <person name="Baldrian P."/>
            <person name="Spatafora J.W."/>
            <person name="Henrissat B."/>
            <person name="Nagy L.G."/>
            <person name="Aury J.M."/>
            <person name="Wincker P."/>
            <person name="Grigoriev I.V."/>
            <person name="Bonfante P."/>
            <person name="Martin F.M."/>
        </authorList>
    </citation>
    <scope>NUCLEOTIDE SEQUENCE [LARGE SCALE GENOMIC DNA]</scope>
    <source>
        <strain evidence="2 3">CCBAS932</strain>
    </source>
</reference>
<keyword evidence="1" id="KW-0732">Signal</keyword>
<name>A0A3N4KDU2_9PEZI</name>
<sequence length="943" mass="106237">MGTIYKISLVCAAAAGILFSPTEAVSLTRSTVVKDRSGSLQDRPAAFKANDNSNSDIVNGNYPFAIPVQLEDESDEYFDPFMEPFNDGRFESPNRFMPAGSSIRFENPINIDVYNGPAGESSVEYGSSEESHIEESHIEESRIEESYIEESLTEDSHIEESHIEPCVEPPCNGESLGEDVSAGVEIIEAADEAEIEEEEITPFGEGLGNIEINVEDETEGFEAEPTEELSNVDELFDSVEFSPDIEEFSDVEEITPDIAEEFFTPHDNVTIEAAPERPEPKTPELVRKICRSREFQPTAANYWTSETDKWLREFTVASAKEASFKDFGLFNFIAQKYLGCEGFYRGYQGEFPRLICDIRCEDVVAKVHDVHEARRVFFVLSSAAALGEKATIIHKSIQDVPRHVTELVKSMPVKGWHDSSSEEVRNMFFETIETALIIISPVLHKERTILEGRNALQVAKHYYDQACQVSHHASKGDDVFRFDKIFNSEYEPSLTDLDFASKGHSEIGALIPGGMPAYSPLGRAVSRWGSVLEDARSFVVVLESGEVHTAMGESSEVFKRIFGAGKHIQTGGKSEAAIEKLLAAAAYEAKEKLTQSFLDVLRGASNTDNILGATDISIILRPGHHLPSLNKKSITEFQQSSIERKIAREAFMKLFNNSLRSDPVYISCTRDIQSKSCSSDRSGPQDLKFCAPGGYVCYMYQWKDRPTRNYSRNIRPKGHEHWDEKPWNIDVQHIIQSSFNNHMKKPCQEPTIATLGESKHTSHFKIPVCVSDYNWNTPINAGFTCNTDINCHAKNLPCHCGAWGKDTMSVWKDIGLTESVHYHYHSATVCPRQIRRRIHDDLERYVAFCKLDIRRGSSKSRVDGHRRFQGGDRYCDVIVNYIESMPKDPVTHETPRCRDLDKIDPSVKFAFLCHIRKGGRGCQMYKKTFDGLWNSWQESNPTI</sequence>
<evidence type="ECO:0000313" key="3">
    <source>
        <dbReference type="Proteomes" id="UP000277580"/>
    </source>
</evidence>
<accession>A0A3N4KDU2</accession>